<dbReference type="RefSeq" id="WP_264729499.1">
    <property type="nucleotide sequence ID" value="NZ_JAPDNR010000001.1"/>
</dbReference>
<dbReference type="EMBL" id="JAPDNS010000001">
    <property type="protein sequence ID" value="MCW3483980.1"/>
    <property type="molecule type" value="Genomic_DNA"/>
</dbReference>
<dbReference type="PANTHER" id="PTHR43399">
    <property type="entry name" value="SUBTILISIN-RELATED"/>
    <property type="match status" value="1"/>
</dbReference>
<dbReference type="CDD" id="cd00306">
    <property type="entry name" value="Peptidases_S8_S53"/>
    <property type="match status" value="1"/>
</dbReference>
<evidence type="ECO:0000256" key="1">
    <source>
        <dbReference type="ARBA" id="ARBA00011073"/>
    </source>
</evidence>
<name>A0ABT3IJ47_9BACT</name>
<dbReference type="PANTHER" id="PTHR43399:SF4">
    <property type="entry name" value="CELL WALL-ASSOCIATED PROTEASE"/>
    <property type="match status" value="1"/>
</dbReference>
<dbReference type="PRINTS" id="PR00723">
    <property type="entry name" value="SUBTILISIN"/>
</dbReference>
<keyword evidence="8" id="KW-1185">Reference proteome</keyword>
<keyword evidence="4 5" id="KW-0720">Serine protease</keyword>
<dbReference type="SUPFAM" id="SSF52743">
    <property type="entry name" value="Subtilisin-like"/>
    <property type="match status" value="1"/>
</dbReference>
<gene>
    <name evidence="7" type="ORF">OL497_08755</name>
</gene>
<evidence type="ECO:0000256" key="3">
    <source>
        <dbReference type="ARBA" id="ARBA00022801"/>
    </source>
</evidence>
<organism evidence="7 8">
    <name type="scientific">Chitinophaga nivalis</name>
    <dbReference type="NCBI Taxonomy" id="2991709"/>
    <lineage>
        <taxon>Bacteria</taxon>
        <taxon>Pseudomonadati</taxon>
        <taxon>Bacteroidota</taxon>
        <taxon>Chitinophagia</taxon>
        <taxon>Chitinophagales</taxon>
        <taxon>Chitinophagaceae</taxon>
        <taxon>Chitinophaga</taxon>
    </lineage>
</organism>
<evidence type="ECO:0000256" key="5">
    <source>
        <dbReference type="PROSITE-ProRule" id="PRU01240"/>
    </source>
</evidence>
<evidence type="ECO:0000313" key="7">
    <source>
        <dbReference type="EMBL" id="MCW3483980.1"/>
    </source>
</evidence>
<evidence type="ECO:0000259" key="6">
    <source>
        <dbReference type="Pfam" id="PF00082"/>
    </source>
</evidence>
<dbReference type="PROSITE" id="PS00136">
    <property type="entry name" value="SUBTILASE_ASP"/>
    <property type="match status" value="1"/>
</dbReference>
<reference evidence="7 8" key="1">
    <citation type="submission" date="2022-10" db="EMBL/GenBank/DDBJ databases">
        <title>Chitinophaga nivalis PC15 sp. nov., isolated from Pyeongchang county, South Korea.</title>
        <authorList>
            <person name="Trinh H.N."/>
        </authorList>
    </citation>
    <scope>NUCLEOTIDE SEQUENCE [LARGE SCALE GENOMIC DNA]</scope>
    <source>
        <strain evidence="7 8">PC14</strain>
    </source>
</reference>
<protein>
    <submittedName>
        <fullName evidence="7">S8/S53 family peptidase</fullName>
    </submittedName>
</protein>
<feature type="active site" description="Charge relay system" evidence="5">
    <location>
        <position position="290"/>
    </location>
</feature>
<sequence length="517" mass="54981">MKRNNALVACILFSTLLSCQKRETVLQAPEPVNPKEVIPKSAINAFIKDQLFKTNQFDWKSANDNMVWSALLQGDSILTVGYQPAGFADLDKKIDQIDVNSNDWRSVRNQVMNLVLENERGQKNAIAKDAVVFPENKLPYFTVKVSHLATVKALRASRLVRYAEPAGYGAFMDERSNTKFAVTASAPSTKSDLLSFGCGSNNPKTDLIAGTDYTAITPGAKQSWNHPYHHITEAWTKSTGQNVKVMIIDTGVSPDQANLGSLFNQGASSGRTIQKLVTYPGATPADVCGHGTSMAGAMAAPRGTSGSAAGIAYNCNLAVVNAAENVVLLSSESQQGVANAYLQGGDDAAVKIISMSLGTPFSVSSIRDAVRYANNKKKLIFCAAGTSFSIFAGWVGVIFPANMPEVYAVTGVKDNLTQRCESCHVGSEVAFTIVMEKVSNGRNPLSTAMSGDVPSTVGGSSVATASCAGIAALVWSKYPAYPRDSIVARMKRASSYASNKNPDFGWGIVNASLAVGQ</sequence>
<comment type="similarity">
    <text evidence="1 5">Belongs to the peptidase S8 family.</text>
</comment>
<dbReference type="Proteomes" id="UP001207742">
    <property type="component" value="Unassembled WGS sequence"/>
</dbReference>
<evidence type="ECO:0000256" key="2">
    <source>
        <dbReference type="ARBA" id="ARBA00022670"/>
    </source>
</evidence>
<accession>A0ABT3IJ47</accession>
<evidence type="ECO:0000313" key="8">
    <source>
        <dbReference type="Proteomes" id="UP001207742"/>
    </source>
</evidence>
<dbReference type="PROSITE" id="PS51892">
    <property type="entry name" value="SUBTILASE"/>
    <property type="match status" value="1"/>
</dbReference>
<keyword evidence="2 5" id="KW-0645">Protease</keyword>
<evidence type="ECO:0000256" key="4">
    <source>
        <dbReference type="ARBA" id="ARBA00022825"/>
    </source>
</evidence>
<keyword evidence="3 5" id="KW-0378">Hydrolase</keyword>
<feature type="active site" description="Charge relay system" evidence="5">
    <location>
        <position position="461"/>
    </location>
</feature>
<dbReference type="InterPro" id="IPR036852">
    <property type="entry name" value="Peptidase_S8/S53_dom_sf"/>
</dbReference>
<dbReference type="Gene3D" id="3.40.50.200">
    <property type="entry name" value="Peptidase S8/S53 domain"/>
    <property type="match status" value="1"/>
</dbReference>
<dbReference type="InterPro" id="IPR023827">
    <property type="entry name" value="Peptidase_S8_Asp-AS"/>
</dbReference>
<proteinExistence type="inferred from homology"/>
<dbReference type="Pfam" id="PF00082">
    <property type="entry name" value="Peptidase_S8"/>
    <property type="match status" value="1"/>
</dbReference>
<dbReference type="InterPro" id="IPR000209">
    <property type="entry name" value="Peptidase_S8/S53_dom"/>
</dbReference>
<dbReference type="InterPro" id="IPR051048">
    <property type="entry name" value="Peptidase_S8/S53_subtilisin"/>
</dbReference>
<dbReference type="PROSITE" id="PS51257">
    <property type="entry name" value="PROKAR_LIPOPROTEIN"/>
    <property type="match status" value="1"/>
</dbReference>
<comment type="caution">
    <text evidence="7">The sequence shown here is derived from an EMBL/GenBank/DDBJ whole genome shotgun (WGS) entry which is preliminary data.</text>
</comment>
<feature type="active site" description="Charge relay system" evidence="5">
    <location>
        <position position="249"/>
    </location>
</feature>
<feature type="domain" description="Peptidase S8/S53" evidence="6">
    <location>
        <begin position="240"/>
        <end position="507"/>
    </location>
</feature>
<dbReference type="InterPro" id="IPR015500">
    <property type="entry name" value="Peptidase_S8_subtilisin-rel"/>
</dbReference>